<organism evidence="8 9">
    <name type="scientific">Tetradesmus obliquus</name>
    <name type="common">Green alga</name>
    <name type="synonym">Acutodesmus obliquus</name>
    <dbReference type="NCBI Taxonomy" id="3088"/>
    <lineage>
        <taxon>Eukaryota</taxon>
        <taxon>Viridiplantae</taxon>
        <taxon>Chlorophyta</taxon>
        <taxon>core chlorophytes</taxon>
        <taxon>Chlorophyceae</taxon>
        <taxon>CS clade</taxon>
        <taxon>Sphaeropleales</taxon>
        <taxon>Scenedesmaceae</taxon>
        <taxon>Tetradesmus</taxon>
    </lineage>
</organism>
<dbReference type="EMBL" id="FNXT01000363">
    <property type="protein sequence ID" value="SZX64011.1"/>
    <property type="molecule type" value="Genomic_DNA"/>
</dbReference>
<dbReference type="AlphaFoldDB" id="A0A383VFQ5"/>
<evidence type="ECO:0000313" key="9">
    <source>
        <dbReference type="Proteomes" id="UP000256970"/>
    </source>
</evidence>
<dbReference type="InterPro" id="IPR027417">
    <property type="entry name" value="P-loop_NTPase"/>
</dbReference>
<reference evidence="8 9" key="1">
    <citation type="submission" date="2016-10" db="EMBL/GenBank/DDBJ databases">
        <authorList>
            <person name="Cai Z."/>
        </authorList>
    </citation>
    <scope>NUCLEOTIDE SEQUENCE [LARGE SCALE GENOMIC DNA]</scope>
</reference>
<sequence length="672" mass="72554">MVGAKRSKKSKSKRLTLKQKYKQIKKVKEHHRKQRRELKKSGRKPKDLKTVGPEIPSQWPFKEELLKEMAWKRQQVLLADKAKREERKRNREVLLADKAKREERKRNREERNAAAMDDEQEDLQQLAALQASAAHKATDFEARKKAKLTSEGTKAGDADNSRRAFYKEFRRVVEASDVVIQVLDARDPAGCRCPDVERYVRSLDASKRIILLLNKMDLVPREVGEAWLKHYRQELPAVAFKASTQQQQEGLGKAKAVKGGKGKKGSSAAAAACSEQSYAAAGSACLGADTLLQLLKNYARNAMGGKGSITVGVVGLPNVGKSSLINSLKRARVAQVGSTPGVTKGVQEIHLDKHIRLLDSPGIVFTSGEGAAAAALRNAIKVERLADPLTPVGEILKRVPSKQLMAVYKIGAFAGVDQFLQLIAAARGKLKKGGIVDVEAAARIVLQDWNEGRIPYYTLPPKAKNTQYNTAEVVTSWAAEFDADTVFADEAKAVIQHLPSLEDDGAAFFEAQSAGAVAMQLEEAEEQQQQQAADGEDAMDDEDGAPSTSGKAAAAAAAAGKAGQNVELYNAVGQHNPKKAKAEQKKAKRLKADFASFAAAADGDESDFDFDEANEADGIKEAASGEEGMSGSDVGSGSGSEDGEQEGGSSEEYGAGSDSEDADRKYEDAMES</sequence>
<dbReference type="GO" id="GO:0050793">
    <property type="term" value="P:regulation of developmental process"/>
    <property type="evidence" value="ECO:0007669"/>
    <property type="project" value="UniProtKB-ARBA"/>
</dbReference>
<evidence type="ECO:0000256" key="6">
    <source>
        <dbReference type="SAM" id="MobiDB-lite"/>
    </source>
</evidence>
<feature type="compositionally biased region" description="Acidic residues" evidence="6">
    <location>
        <begin position="534"/>
        <end position="544"/>
    </location>
</feature>
<dbReference type="InterPro" id="IPR014813">
    <property type="entry name" value="Gnl3_N_dom"/>
</dbReference>
<feature type="region of interest" description="Disordered" evidence="6">
    <location>
        <begin position="1"/>
        <end position="55"/>
    </location>
</feature>
<keyword evidence="9" id="KW-1185">Reference proteome</keyword>
<dbReference type="InterPro" id="IPR006073">
    <property type="entry name" value="GTP-bd"/>
</dbReference>
<protein>
    <recommendedName>
        <fullName evidence="7">CP-type G domain-containing protein</fullName>
    </recommendedName>
</protein>
<dbReference type="Pfam" id="PF08701">
    <property type="entry name" value="GN3L_Grn1"/>
    <property type="match status" value="1"/>
</dbReference>
<dbReference type="Proteomes" id="UP000256970">
    <property type="component" value="Unassembled WGS sequence"/>
</dbReference>
<keyword evidence="3" id="KW-0175">Coiled coil</keyword>
<evidence type="ECO:0000256" key="4">
    <source>
        <dbReference type="ARBA" id="ARBA00023134"/>
    </source>
</evidence>
<dbReference type="GO" id="GO:0051239">
    <property type="term" value="P:regulation of multicellular organismal process"/>
    <property type="evidence" value="ECO:0007669"/>
    <property type="project" value="UniProtKB-ARBA"/>
</dbReference>
<feature type="region of interest" description="Disordered" evidence="6">
    <location>
        <begin position="601"/>
        <end position="672"/>
    </location>
</feature>
<evidence type="ECO:0000256" key="3">
    <source>
        <dbReference type="ARBA" id="ARBA00023054"/>
    </source>
</evidence>
<dbReference type="InterPro" id="IPR030378">
    <property type="entry name" value="G_CP_dom"/>
</dbReference>
<dbReference type="SUPFAM" id="SSF52540">
    <property type="entry name" value="P-loop containing nucleoside triphosphate hydrolases"/>
    <property type="match status" value="1"/>
</dbReference>
<dbReference type="InterPro" id="IPR050755">
    <property type="entry name" value="TRAFAC_YlqF/YawG_RiboMat"/>
</dbReference>
<evidence type="ECO:0000259" key="7">
    <source>
        <dbReference type="PROSITE" id="PS51721"/>
    </source>
</evidence>
<gene>
    <name evidence="8" type="ORF">BQ4739_LOCUS4544</name>
</gene>
<feature type="region of interest" description="Disordered" evidence="6">
    <location>
        <begin position="522"/>
        <end position="556"/>
    </location>
</feature>
<feature type="domain" description="CP-type G" evidence="7">
    <location>
        <begin position="166"/>
        <end position="366"/>
    </location>
</feature>
<dbReference type="GO" id="GO:0005730">
    <property type="term" value="C:nucleolus"/>
    <property type="evidence" value="ECO:0007669"/>
    <property type="project" value="UniProtKB-SubCell"/>
</dbReference>
<keyword evidence="5" id="KW-0539">Nucleus</keyword>
<feature type="compositionally biased region" description="Basic and acidic residues" evidence="6">
    <location>
        <begin position="662"/>
        <end position="672"/>
    </location>
</feature>
<evidence type="ECO:0000256" key="2">
    <source>
        <dbReference type="ARBA" id="ARBA00022741"/>
    </source>
</evidence>
<dbReference type="STRING" id="3088.A0A383VFQ5"/>
<comment type="subcellular location">
    <subcellularLocation>
        <location evidence="1">Nucleus</location>
        <location evidence="1">Nucleolus</location>
    </subcellularLocation>
</comment>
<dbReference type="Pfam" id="PF01926">
    <property type="entry name" value="MMR_HSR1"/>
    <property type="match status" value="1"/>
</dbReference>
<keyword evidence="2" id="KW-0547">Nucleotide-binding</keyword>
<dbReference type="PANTHER" id="PTHR11089">
    <property type="entry name" value="GTP-BINDING PROTEIN-RELATED"/>
    <property type="match status" value="1"/>
</dbReference>
<dbReference type="CDD" id="cd04178">
    <property type="entry name" value="Nucleostemin_like"/>
    <property type="match status" value="1"/>
</dbReference>
<evidence type="ECO:0000313" key="8">
    <source>
        <dbReference type="EMBL" id="SZX64011.1"/>
    </source>
</evidence>
<keyword evidence="4" id="KW-0342">GTP-binding</keyword>
<feature type="compositionally biased region" description="Acidic residues" evidence="6">
    <location>
        <begin position="602"/>
        <end position="615"/>
    </location>
</feature>
<name>A0A383VFQ5_TETOB</name>
<feature type="compositionally biased region" description="Basic residues" evidence="6">
    <location>
        <begin position="1"/>
        <end position="43"/>
    </location>
</feature>
<dbReference type="EMBL" id="FNXT01000363">
    <property type="protein sequence ID" value="SZX64012.1"/>
    <property type="molecule type" value="Genomic_DNA"/>
</dbReference>
<feature type="region of interest" description="Disordered" evidence="6">
    <location>
        <begin position="98"/>
        <end position="119"/>
    </location>
</feature>
<dbReference type="GO" id="GO:0005525">
    <property type="term" value="F:GTP binding"/>
    <property type="evidence" value="ECO:0007669"/>
    <property type="project" value="UniProtKB-KW"/>
</dbReference>
<dbReference type="FunFam" id="1.10.1580.10:FF:000002">
    <property type="entry name" value="Guanine nucleotide-binding protein-like 3 (nucleolar)-like"/>
    <property type="match status" value="1"/>
</dbReference>
<evidence type="ECO:0000256" key="5">
    <source>
        <dbReference type="ARBA" id="ARBA00023242"/>
    </source>
</evidence>
<feature type="compositionally biased region" description="Low complexity" evidence="6">
    <location>
        <begin position="647"/>
        <end position="657"/>
    </location>
</feature>
<feature type="compositionally biased region" description="Basic and acidic residues" evidence="6">
    <location>
        <begin position="98"/>
        <end position="112"/>
    </location>
</feature>
<dbReference type="InterPro" id="IPR023179">
    <property type="entry name" value="GTP-bd_ortho_bundle_sf"/>
</dbReference>
<dbReference type="FunFam" id="3.40.50.300:FF:000571">
    <property type="entry name" value="Guanine nucleotide-binding protein-like NSN1"/>
    <property type="match status" value="1"/>
</dbReference>
<dbReference type="Gene3D" id="1.10.1580.10">
    <property type="match status" value="1"/>
</dbReference>
<dbReference type="PROSITE" id="PS51721">
    <property type="entry name" value="G_CP"/>
    <property type="match status" value="1"/>
</dbReference>
<dbReference type="PRINTS" id="PR00326">
    <property type="entry name" value="GTP1OBG"/>
</dbReference>
<accession>A0A383VFQ5</accession>
<dbReference type="Gene3D" id="3.40.50.300">
    <property type="entry name" value="P-loop containing nucleotide triphosphate hydrolases"/>
    <property type="match status" value="1"/>
</dbReference>
<evidence type="ECO:0000256" key="1">
    <source>
        <dbReference type="ARBA" id="ARBA00004604"/>
    </source>
</evidence>
<proteinExistence type="predicted"/>
<dbReference type="PANTHER" id="PTHR11089:SF30">
    <property type="entry name" value="GUANINE NUCLEOTIDE-BINDING PROTEIN-LIKE 3 HOMOLOG"/>
    <property type="match status" value="1"/>
</dbReference>